<dbReference type="HAMAP" id="MF_00213">
    <property type="entry name" value="HypA_HybF"/>
    <property type="match status" value="1"/>
</dbReference>
<dbReference type="Proteomes" id="UP000238362">
    <property type="component" value="Unassembled WGS sequence"/>
</dbReference>
<dbReference type="PANTHER" id="PTHR34535:SF3">
    <property type="entry name" value="HYDROGENASE MATURATION FACTOR HYPA"/>
    <property type="match status" value="1"/>
</dbReference>
<dbReference type="Gene3D" id="3.30.2320.80">
    <property type="match status" value="1"/>
</dbReference>
<reference evidence="6 7" key="1">
    <citation type="submission" date="2018-03" db="EMBL/GenBank/DDBJ databases">
        <title>Genomic Encyclopedia of Type Strains, Phase III (KMG-III): the genomes of soil and plant-associated and newly described type strains.</title>
        <authorList>
            <person name="Whitman W."/>
        </authorList>
    </citation>
    <scope>NUCLEOTIDE SEQUENCE [LARGE SCALE GENOMIC DNA]</scope>
    <source>
        <strain evidence="6 7">CGMCC 4.7125</strain>
    </source>
</reference>
<evidence type="ECO:0000256" key="1">
    <source>
        <dbReference type="ARBA" id="ARBA00010748"/>
    </source>
</evidence>
<keyword evidence="3 5" id="KW-0479">Metal-binding</keyword>
<evidence type="ECO:0000256" key="5">
    <source>
        <dbReference type="HAMAP-Rule" id="MF_00213"/>
    </source>
</evidence>
<proteinExistence type="inferred from homology"/>
<name>A0A2T0M2Q6_9PSEU</name>
<dbReference type="Pfam" id="PF01155">
    <property type="entry name" value="HypA"/>
    <property type="match status" value="1"/>
</dbReference>
<comment type="function">
    <text evidence="5">Involved in the maturation of [NiFe] hydrogenases. Required for nickel insertion into the metal center of the hydrogenase.</text>
</comment>
<feature type="binding site" evidence="5">
    <location>
        <position position="73"/>
    </location>
    <ligand>
        <name>Zn(2+)</name>
        <dbReference type="ChEBI" id="CHEBI:29105"/>
    </ligand>
</feature>
<dbReference type="PROSITE" id="PS01249">
    <property type="entry name" value="HYPA"/>
    <property type="match status" value="1"/>
</dbReference>
<keyword evidence="7" id="KW-1185">Reference proteome</keyword>
<accession>A0A2T0M2Q6</accession>
<gene>
    <name evidence="5" type="primary">hypA</name>
    <name evidence="6" type="ORF">B0I33_101158</name>
</gene>
<feature type="binding site" evidence="5">
    <location>
        <position position="70"/>
    </location>
    <ligand>
        <name>Zn(2+)</name>
        <dbReference type="ChEBI" id="CHEBI:29105"/>
    </ligand>
</feature>
<feature type="binding site" evidence="5">
    <location>
        <position position="88"/>
    </location>
    <ligand>
        <name>Zn(2+)</name>
        <dbReference type="ChEBI" id="CHEBI:29105"/>
    </ligand>
</feature>
<protein>
    <recommendedName>
        <fullName evidence="5">Hydrogenase maturation factor HypA</fullName>
    </recommendedName>
</protein>
<organism evidence="6 7">
    <name type="scientific">Prauserella shujinwangii</name>
    <dbReference type="NCBI Taxonomy" id="1453103"/>
    <lineage>
        <taxon>Bacteria</taxon>
        <taxon>Bacillati</taxon>
        <taxon>Actinomycetota</taxon>
        <taxon>Actinomycetes</taxon>
        <taxon>Pseudonocardiales</taxon>
        <taxon>Pseudonocardiaceae</taxon>
        <taxon>Prauserella</taxon>
    </lineage>
</organism>
<dbReference type="PIRSF" id="PIRSF004761">
    <property type="entry name" value="Hydrgn_mat_HypA"/>
    <property type="match status" value="1"/>
</dbReference>
<keyword evidence="2 5" id="KW-0533">Nickel</keyword>
<evidence type="ECO:0000256" key="3">
    <source>
        <dbReference type="ARBA" id="ARBA00022723"/>
    </source>
</evidence>
<sequence length="117" mass="12413">MHELSIAQSIVSGITEQVGDRNVLRVGLEIGRLSGVEVDAIRFCFDVVAAGTPVEGAELVIDEPPGRARCRGCGAESALADLLGGCACGGLDLEVLSGEQLRIREVRVQRDVRDVRV</sequence>
<keyword evidence="4 5" id="KW-0862">Zinc</keyword>
<evidence type="ECO:0000256" key="4">
    <source>
        <dbReference type="ARBA" id="ARBA00022833"/>
    </source>
</evidence>
<feature type="binding site" evidence="5">
    <location>
        <position position="86"/>
    </location>
    <ligand>
        <name>Zn(2+)</name>
        <dbReference type="ChEBI" id="CHEBI:29105"/>
    </ligand>
</feature>
<comment type="similarity">
    <text evidence="1 5">Belongs to the HypA/HybF family.</text>
</comment>
<evidence type="ECO:0000256" key="2">
    <source>
        <dbReference type="ARBA" id="ARBA00022596"/>
    </source>
</evidence>
<dbReference type="GO" id="GO:0051604">
    <property type="term" value="P:protein maturation"/>
    <property type="evidence" value="ECO:0007669"/>
    <property type="project" value="InterPro"/>
</dbReference>
<dbReference type="InterPro" id="IPR000688">
    <property type="entry name" value="HypA/HybF"/>
</dbReference>
<dbReference type="InterPro" id="IPR020538">
    <property type="entry name" value="Hydgase_Ni_incorp_HypA/HybF_CS"/>
</dbReference>
<dbReference type="PANTHER" id="PTHR34535">
    <property type="entry name" value="HYDROGENASE MATURATION FACTOR HYPA"/>
    <property type="match status" value="1"/>
</dbReference>
<dbReference type="AlphaFoldDB" id="A0A2T0M2Q6"/>
<dbReference type="GO" id="GO:0008270">
    <property type="term" value="F:zinc ion binding"/>
    <property type="evidence" value="ECO:0007669"/>
    <property type="project" value="UniProtKB-UniRule"/>
</dbReference>
<dbReference type="GO" id="GO:0016151">
    <property type="term" value="F:nickel cation binding"/>
    <property type="evidence" value="ECO:0007669"/>
    <property type="project" value="UniProtKB-UniRule"/>
</dbReference>
<dbReference type="OrthoDB" id="288014at2"/>
<dbReference type="RefSeq" id="WP_106176535.1">
    <property type="nucleotide sequence ID" value="NZ_PVNH01000001.1"/>
</dbReference>
<comment type="caution">
    <text evidence="6">The sequence shown here is derived from an EMBL/GenBank/DDBJ whole genome shotgun (WGS) entry which is preliminary data.</text>
</comment>
<evidence type="ECO:0000313" key="6">
    <source>
        <dbReference type="EMBL" id="PRX51006.1"/>
    </source>
</evidence>
<feature type="binding site" evidence="5">
    <location>
        <position position="2"/>
    </location>
    <ligand>
        <name>Ni(2+)</name>
        <dbReference type="ChEBI" id="CHEBI:49786"/>
    </ligand>
</feature>
<dbReference type="EMBL" id="PVNH01000001">
    <property type="protein sequence ID" value="PRX51006.1"/>
    <property type="molecule type" value="Genomic_DNA"/>
</dbReference>
<evidence type="ECO:0000313" key="7">
    <source>
        <dbReference type="Proteomes" id="UP000238362"/>
    </source>
</evidence>